<dbReference type="STRING" id="35608.A0A2U1LLH9"/>
<feature type="region of interest" description="Disordered" evidence="1">
    <location>
        <begin position="57"/>
        <end position="80"/>
    </location>
</feature>
<keyword evidence="3" id="KW-1185">Reference proteome</keyword>
<reference evidence="2 3" key="1">
    <citation type="journal article" date="2018" name="Mol. Plant">
        <title>The genome of Artemisia annua provides insight into the evolution of Asteraceae family and artemisinin biosynthesis.</title>
        <authorList>
            <person name="Shen Q."/>
            <person name="Zhang L."/>
            <person name="Liao Z."/>
            <person name="Wang S."/>
            <person name="Yan T."/>
            <person name="Shi P."/>
            <person name="Liu M."/>
            <person name="Fu X."/>
            <person name="Pan Q."/>
            <person name="Wang Y."/>
            <person name="Lv Z."/>
            <person name="Lu X."/>
            <person name="Zhang F."/>
            <person name="Jiang W."/>
            <person name="Ma Y."/>
            <person name="Chen M."/>
            <person name="Hao X."/>
            <person name="Li L."/>
            <person name="Tang Y."/>
            <person name="Lv G."/>
            <person name="Zhou Y."/>
            <person name="Sun X."/>
            <person name="Brodelius P.E."/>
            <person name="Rose J.K.C."/>
            <person name="Tang K."/>
        </authorList>
    </citation>
    <scope>NUCLEOTIDE SEQUENCE [LARGE SCALE GENOMIC DNA]</scope>
    <source>
        <strain evidence="3">cv. Huhao1</strain>
        <tissue evidence="2">Leaf</tissue>
    </source>
</reference>
<name>A0A2U1LLH9_ARTAN</name>
<proteinExistence type="predicted"/>
<dbReference type="AlphaFoldDB" id="A0A2U1LLH9"/>
<gene>
    <name evidence="2" type="ORF">CTI12_AA477870</name>
</gene>
<protein>
    <submittedName>
        <fullName evidence="2">Neutral/alkaline non-lysosomal ceramidase</fullName>
    </submittedName>
</protein>
<accession>A0A2U1LLH9</accession>
<evidence type="ECO:0000313" key="3">
    <source>
        <dbReference type="Proteomes" id="UP000245207"/>
    </source>
</evidence>
<evidence type="ECO:0000256" key="1">
    <source>
        <dbReference type="SAM" id="MobiDB-lite"/>
    </source>
</evidence>
<evidence type="ECO:0000313" key="2">
    <source>
        <dbReference type="EMBL" id="PWA49849.1"/>
    </source>
</evidence>
<dbReference type="Proteomes" id="UP000245207">
    <property type="component" value="Unassembled WGS sequence"/>
</dbReference>
<dbReference type="EMBL" id="PKPP01008760">
    <property type="protein sequence ID" value="PWA49849.1"/>
    <property type="molecule type" value="Genomic_DNA"/>
</dbReference>
<comment type="caution">
    <text evidence="2">The sequence shown here is derived from an EMBL/GenBank/DDBJ whole genome shotgun (WGS) entry which is preliminary data.</text>
</comment>
<sequence>MEKGNRTSIFQYGHGHIVTDHELMELAASFKSTSGKLAIELIIRTMGMLRMMSIKRKQPQRKGHEFEPKADGAIPQLVNDGDVEEEAELEKFYDYSSSYRDEFESTLINGERQFKKVDDLFNTAYEKLNGKYISSQFSGFYTAYDDTF</sequence>
<organism evidence="2 3">
    <name type="scientific">Artemisia annua</name>
    <name type="common">Sweet wormwood</name>
    <dbReference type="NCBI Taxonomy" id="35608"/>
    <lineage>
        <taxon>Eukaryota</taxon>
        <taxon>Viridiplantae</taxon>
        <taxon>Streptophyta</taxon>
        <taxon>Embryophyta</taxon>
        <taxon>Tracheophyta</taxon>
        <taxon>Spermatophyta</taxon>
        <taxon>Magnoliopsida</taxon>
        <taxon>eudicotyledons</taxon>
        <taxon>Gunneridae</taxon>
        <taxon>Pentapetalae</taxon>
        <taxon>asterids</taxon>
        <taxon>campanulids</taxon>
        <taxon>Asterales</taxon>
        <taxon>Asteraceae</taxon>
        <taxon>Asteroideae</taxon>
        <taxon>Anthemideae</taxon>
        <taxon>Artemisiinae</taxon>
        <taxon>Artemisia</taxon>
    </lineage>
</organism>